<keyword evidence="2" id="KW-0378">Hydrolase</keyword>
<dbReference type="Pfam" id="PF00089">
    <property type="entry name" value="Trypsin"/>
    <property type="match status" value="1"/>
</dbReference>
<keyword evidence="3" id="KW-0720">Serine protease</keyword>
<protein>
    <recommendedName>
        <fullName evidence="6">Peptidase S1 domain-containing protein</fullName>
    </recommendedName>
</protein>
<dbReference type="InterPro" id="IPR050430">
    <property type="entry name" value="Peptidase_S1"/>
</dbReference>
<dbReference type="PANTHER" id="PTHR24276:SF97">
    <property type="entry name" value="GH13245P2-RELATED"/>
    <property type="match status" value="1"/>
</dbReference>
<keyword evidence="4" id="KW-1015">Disulfide bond</keyword>
<feature type="chain" id="PRO_5036209606" description="Peptidase S1 domain-containing protein" evidence="5">
    <location>
        <begin position="24"/>
        <end position="106"/>
    </location>
</feature>
<dbReference type="OrthoDB" id="6380950at2759"/>
<sequence>MKRVLTCSLSALLILLLPERSFQGPPSPSIPIPVCPAPPHAFPRLDLGRQQGGLIINGFSANIRDVPFMAFLEITLPNSSASFACGGSIISEQHILTAAHCVLDEN</sequence>
<evidence type="ECO:0000256" key="4">
    <source>
        <dbReference type="ARBA" id="ARBA00023157"/>
    </source>
</evidence>
<evidence type="ECO:0000313" key="7">
    <source>
        <dbReference type="EMBL" id="CAD7248316.1"/>
    </source>
</evidence>
<dbReference type="SUPFAM" id="SSF50494">
    <property type="entry name" value="Trypsin-like serine proteases"/>
    <property type="match status" value="1"/>
</dbReference>
<evidence type="ECO:0000256" key="1">
    <source>
        <dbReference type="ARBA" id="ARBA00022670"/>
    </source>
</evidence>
<evidence type="ECO:0000256" key="3">
    <source>
        <dbReference type="ARBA" id="ARBA00022825"/>
    </source>
</evidence>
<dbReference type="PROSITE" id="PS00134">
    <property type="entry name" value="TRYPSIN_HIS"/>
    <property type="match status" value="1"/>
</dbReference>
<dbReference type="GO" id="GO:0006508">
    <property type="term" value="P:proteolysis"/>
    <property type="evidence" value="ECO:0007669"/>
    <property type="project" value="UniProtKB-KW"/>
</dbReference>
<dbReference type="InterPro" id="IPR009003">
    <property type="entry name" value="Peptidase_S1_PA"/>
</dbReference>
<organism evidence="7">
    <name type="scientific">Darwinula stevensoni</name>
    <dbReference type="NCBI Taxonomy" id="69355"/>
    <lineage>
        <taxon>Eukaryota</taxon>
        <taxon>Metazoa</taxon>
        <taxon>Ecdysozoa</taxon>
        <taxon>Arthropoda</taxon>
        <taxon>Crustacea</taxon>
        <taxon>Oligostraca</taxon>
        <taxon>Ostracoda</taxon>
        <taxon>Podocopa</taxon>
        <taxon>Podocopida</taxon>
        <taxon>Darwinulocopina</taxon>
        <taxon>Darwinuloidea</taxon>
        <taxon>Darwinulidae</taxon>
        <taxon>Darwinula</taxon>
    </lineage>
</organism>
<evidence type="ECO:0000256" key="5">
    <source>
        <dbReference type="SAM" id="SignalP"/>
    </source>
</evidence>
<feature type="signal peptide" evidence="5">
    <location>
        <begin position="1"/>
        <end position="23"/>
    </location>
</feature>
<reference evidence="7" key="1">
    <citation type="submission" date="2020-11" db="EMBL/GenBank/DDBJ databases">
        <authorList>
            <person name="Tran Van P."/>
        </authorList>
    </citation>
    <scope>NUCLEOTIDE SEQUENCE</scope>
</reference>
<dbReference type="EMBL" id="LR901308">
    <property type="protein sequence ID" value="CAD7248316.1"/>
    <property type="molecule type" value="Genomic_DNA"/>
</dbReference>
<evidence type="ECO:0000256" key="2">
    <source>
        <dbReference type="ARBA" id="ARBA00022801"/>
    </source>
</evidence>
<dbReference type="InterPro" id="IPR018114">
    <property type="entry name" value="TRYPSIN_HIS"/>
</dbReference>
<dbReference type="PANTHER" id="PTHR24276">
    <property type="entry name" value="POLYSERASE-RELATED"/>
    <property type="match status" value="1"/>
</dbReference>
<evidence type="ECO:0000313" key="8">
    <source>
        <dbReference type="Proteomes" id="UP000677054"/>
    </source>
</evidence>
<keyword evidence="1" id="KW-0645">Protease</keyword>
<dbReference type="InterPro" id="IPR001254">
    <property type="entry name" value="Trypsin_dom"/>
</dbReference>
<dbReference type="GO" id="GO:0004252">
    <property type="term" value="F:serine-type endopeptidase activity"/>
    <property type="evidence" value="ECO:0007669"/>
    <property type="project" value="InterPro"/>
</dbReference>
<dbReference type="EMBL" id="CAJPEV010001791">
    <property type="protein sequence ID" value="CAG0894356.1"/>
    <property type="molecule type" value="Genomic_DNA"/>
</dbReference>
<name>A0A7R9A4W1_9CRUS</name>
<proteinExistence type="predicted"/>
<feature type="domain" description="Peptidase S1" evidence="6">
    <location>
        <begin position="55"/>
        <end position="104"/>
    </location>
</feature>
<dbReference type="InterPro" id="IPR043504">
    <property type="entry name" value="Peptidase_S1_PA_chymotrypsin"/>
</dbReference>
<dbReference type="Gene3D" id="2.40.10.10">
    <property type="entry name" value="Trypsin-like serine proteases"/>
    <property type="match status" value="1"/>
</dbReference>
<keyword evidence="8" id="KW-1185">Reference proteome</keyword>
<evidence type="ECO:0000259" key="6">
    <source>
        <dbReference type="Pfam" id="PF00089"/>
    </source>
</evidence>
<keyword evidence="5" id="KW-0732">Signal</keyword>
<dbReference type="AlphaFoldDB" id="A0A7R9A4W1"/>
<gene>
    <name evidence="7" type="ORF">DSTB1V02_LOCUS8134</name>
</gene>
<accession>A0A7R9A4W1</accession>
<dbReference type="Proteomes" id="UP000677054">
    <property type="component" value="Unassembled WGS sequence"/>
</dbReference>